<feature type="domain" description="SLC12A transporter C-terminal" evidence="10">
    <location>
        <begin position="600"/>
        <end position="712"/>
    </location>
</feature>
<dbReference type="EMBL" id="QGGU01000013">
    <property type="protein sequence ID" value="PWK46408.1"/>
    <property type="molecule type" value="Genomic_DNA"/>
</dbReference>
<evidence type="ECO:0000259" key="10">
    <source>
        <dbReference type="Pfam" id="PF03522"/>
    </source>
</evidence>
<dbReference type="InterPro" id="IPR004842">
    <property type="entry name" value="SLC12A_fam"/>
</dbReference>
<evidence type="ECO:0000313" key="12">
    <source>
        <dbReference type="Proteomes" id="UP000245790"/>
    </source>
</evidence>
<dbReference type="GO" id="GO:0016020">
    <property type="term" value="C:membrane"/>
    <property type="evidence" value="ECO:0007669"/>
    <property type="project" value="UniProtKB-SubCell"/>
</dbReference>
<evidence type="ECO:0000259" key="9">
    <source>
        <dbReference type="Pfam" id="PF00324"/>
    </source>
</evidence>
<feature type="domain" description="Amino acid permease/ SLC12A" evidence="9">
    <location>
        <begin position="22"/>
        <end position="434"/>
    </location>
</feature>
<protein>
    <submittedName>
        <fullName evidence="11">Cation-chloride cotransporter (CCC family)</fullName>
    </submittedName>
</protein>
<feature type="transmembrane region" description="Helical" evidence="8">
    <location>
        <begin position="95"/>
        <end position="117"/>
    </location>
</feature>
<keyword evidence="3" id="KW-0813">Transport</keyword>
<evidence type="ECO:0000256" key="5">
    <source>
        <dbReference type="ARBA" id="ARBA00022989"/>
    </source>
</evidence>
<name>A0A316FC06_9GAMM</name>
<accession>A0A316FC06</accession>
<feature type="transmembrane region" description="Helical" evidence="8">
    <location>
        <begin position="161"/>
        <end position="179"/>
    </location>
</feature>
<feature type="transmembrane region" description="Helical" evidence="8">
    <location>
        <begin position="329"/>
        <end position="347"/>
    </location>
</feature>
<evidence type="ECO:0000256" key="2">
    <source>
        <dbReference type="ARBA" id="ARBA00010593"/>
    </source>
</evidence>
<feature type="transmembrane region" description="Helical" evidence="8">
    <location>
        <begin position="16"/>
        <end position="37"/>
    </location>
</feature>
<dbReference type="Pfam" id="PF03522">
    <property type="entry name" value="SLC12"/>
    <property type="match status" value="1"/>
</dbReference>
<keyword evidence="5 8" id="KW-1133">Transmembrane helix</keyword>
<dbReference type="Gene3D" id="1.20.1740.10">
    <property type="entry name" value="Amino acid/polyamine transporter I"/>
    <property type="match status" value="1"/>
</dbReference>
<comment type="similarity">
    <text evidence="2">Belongs to the SLC12A transporter family.</text>
</comment>
<dbReference type="Proteomes" id="UP000245790">
    <property type="component" value="Unassembled WGS sequence"/>
</dbReference>
<dbReference type="PANTHER" id="PTHR11827">
    <property type="entry name" value="SOLUTE CARRIER FAMILY 12, CATION COTRANSPORTERS"/>
    <property type="match status" value="1"/>
</dbReference>
<evidence type="ECO:0000256" key="6">
    <source>
        <dbReference type="ARBA" id="ARBA00023136"/>
    </source>
</evidence>
<dbReference type="RefSeq" id="WP_109764843.1">
    <property type="nucleotide sequence ID" value="NZ_QGGU01000013.1"/>
</dbReference>
<feature type="compositionally biased region" description="Acidic residues" evidence="7">
    <location>
        <begin position="752"/>
        <end position="763"/>
    </location>
</feature>
<evidence type="ECO:0000256" key="4">
    <source>
        <dbReference type="ARBA" id="ARBA00022692"/>
    </source>
</evidence>
<dbReference type="InterPro" id="IPR004841">
    <property type="entry name" value="AA-permease/SLC12A_dom"/>
</dbReference>
<dbReference type="AlphaFoldDB" id="A0A316FC06"/>
<dbReference type="GO" id="GO:0015377">
    <property type="term" value="F:chloride:monoatomic cation symporter activity"/>
    <property type="evidence" value="ECO:0007669"/>
    <property type="project" value="InterPro"/>
</dbReference>
<feature type="region of interest" description="Disordered" evidence="7">
    <location>
        <begin position="751"/>
        <end position="793"/>
    </location>
</feature>
<dbReference type="PANTHER" id="PTHR11827:SF72">
    <property type="entry name" value="GH08340P"/>
    <property type="match status" value="1"/>
</dbReference>
<evidence type="ECO:0000313" key="11">
    <source>
        <dbReference type="EMBL" id="PWK46408.1"/>
    </source>
</evidence>
<evidence type="ECO:0000256" key="3">
    <source>
        <dbReference type="ARBA" id="ARBA00022448"/>
    </source>
</evidence>
<feature type="transmembrane region" description="Helical" evidence="8">
    <location>
        <begin position="137"/>
        <end position="156"/>
    </location>
</feature>
<feature type="region of interest" description="Disordered" evidence="7">
    <location>
        <begin position="505"/>
        <end position="527"/>
    </location>
</feature>
<proteinExistence type="inferred from homology"/>
<reference evidence="11 12" key="1">
    <citation type="submission" date="2018-05" db="EMBL/GenBank/DDBJ databases">
        <title>Genomic Encyclopedia of Type Strains, Phase IV (KMG-IV): sequencing the most valuable type-strain genomes for metagenomic binning, comparative biology and taxonomic classification.</title>
        <authorList>
            <person name="Goeker M."/>
        </authorList>
    </citation>
    <scope>NUCLEOTIDE SEQUENCE [LARGE SCALE GENOMIC DNA]</scope>
    <source>
        <strain evidence="11 12">DSM 25350</strain>
    </source>
</reference>
<dbReference type="FunFam" id="1.20.1740.10:FF:000013">
    <property type="entry name" value="Solute carrier family 12 member"/>
    <property type="match status" value="1"/>
</dbReference>
<feature type="transmembrane region" description="Helical" evidence="8">
    <location>
        <begin position="52"/>
        <end position="74"/>
    </location>
</feature>
<dbReference type="OrthoDB" id="3181223at2"/>
<evidence type="ECO:0000256" key="7">
    <source>
        <dbReference type="SAM" id="MobiDB-lite"/>
    </source>
</evidence>
<dbReference type="Pfam" id="PF00324">
    <property type="entry name" value="AA_permease"/>
    <property type="match status" value="1"/>
</dbReference>
<feature type="transmembrane region" description="Helical" evidence="8">
    <location>
        <begin position="274"/>
        <end position="298"/>
    </location>
</feature>
<feature type="transmembrane region" description="Helical" evidence="8">
    <location>
        <begin position="393"/>
        <end position="425"/>
    </location>
</feature>
<organism evidence="11 12">
    <name type="scientific">Pleionea mediterranea</name>
    <dbReference type="NCBI Taxonomy" id="523701"/>
    <lineage>
        <taxon>Bacteria</taxon>
        <taxon>Pseudomonadati</taxon>
        <taxon>Pseudomonadota</taxon>
        <taxon>Gammaproteobacteria</taxon>
        <taxon>Oceanospirillales</taxon>
        <taxon>Pleioneaceae</taxon>
        <taxon>Pleionea</taxon>
    </lineage>
</organism>
<sequence>MKKSFTFGEAEQSSKFGMFAGVFTPSVLTILGIILFLRTGYVVGMVGLAETLIIMLIAFTICTITGLSLAVISTDKRVKGGGFYYVISRTLGPEFGGALGLTLFISISVAIAFYTIGLGEVLVTINDWPEWITARKIAFAVTLLLFVSAWIGADWATKLQFVVMAIVGLSLLTFFWGGVQNFSQERLAENWVLEQKSESFWIAFALFFPAISGFTQGLNMSGDLKDPSKAIPLGTFLAIAVSMLIYLATAFFLASGSELSELKNNYYVMRELSSVGILVAAGVIAATASSGMASMLGAPRVLQAMGKDRLIPNLSIFAKGHGKDDNPRNAILASLAIALTAIALGNLNFLAPIITMFFLASYALLNYATFFASDTANPSFRPNFKLSHKYVSLAGAIACVVVMLAINPTASIVAASVLFGIFHYLQKTQHQHRWADHQRGAHFKHIREHLIKVNSLPEHPGDWRPQTLIFSKEPDHRRALLFFSALIEGNSGVTTMVQILEQKNNQKGKQTDKQNGQQKDQQKPDRDKVLEEYQASIDDSKAKAFPLVIEAPDFSTGLKILLQAYGVGPIKANTILLNWLSVADNLQSDKQKNYADNINCVLNAGFNVVALAAEFKSFEKVNNNGDEPPQIDIWWVGGATSKLMLLFSYLITRTEAWSHAQIRVLAQAKKDGKGRTEHEFEEFLETIRIEASIETLDEITIETIKQQSKDSQLVFFPAELDGDNFRGRFNIDIKELLTDFPPTAFTIAGEVLELDPDPDDDSEQDNKNGANSSQSDSSNSGSSKSGSKESGSD</sequence>
<feature type="compositionally biased region" description="Low complexity" evidence="7">
    <location>
        <begin position="767"/>
        <end position="785"/>
    </location>
</feature>
<comment type="caution">
    <text evidence="11">The sequence shown here is derived from an EMBL/GenBank/DDBJ whole genome shotgun (WGS) entry which is preliminary data.</text>
</comment>
<evidence type="ECO:0000256" key="8">
    <source>
        <dbReference type="SAM" id="Phobius"/>
    </source>
</evidence>
<keyword evidence="6 8" id="KW-0472">Membrane</keyword>
<dbReference type="InterPro" id="IPR018491">
    <property type="entry name" value="SLC12_C"/>
</dbReference>
<comment type="subcellular location">
    <subcellularLocation>
        <location evidence="1">Membrane</location>
        <topology evidence="1">Multi-pass membrane protein</topology>
    </subcellularLocation>
</comment>
<feature type="transmembrane region" description="Helical" evidence="8">
    <location>
        <begin position="353"/>
        <end position="372"/>
    </location>
</feature>
<feature type="transmembrane region" description="Helical" evidence="8">
    <location>
        <begin position="230"/>
        <end position="254"/>
    </location>
</feature>
<feature type="compositionally biased region" description="Low complexity" evidence="7">
    <location>
        <begin position="505"/>
        <end position="519"/>
    </location>
</feature>
<keyword evidence="12" id="KW-1185">Reference proteome</keyword>
<gene>
    <name evidence="11" type="ORF">C8D97_11393</name>
</gene>
<feature type="transmembrane region" description="Helical" evidence="8">
    <location>
        <begin position="199"/>
        <end position="218"/>
    </location>
</feature>
<keyword evidence="4 8" id="KW-0812">Transmembrane</keyword>
<evidence type="ECO:0000256" key="1">
    <source>
        <dbReference type="ARBA" id="ARBA00004141"/>
    </source>
</evidence>